<sequence length="974" mass="110831">MQLKVRKQTANLLRGLLSNSNEGAFRETLNNLRRSLPASETKIVYDFIERSPLFKKKPYLETYPKYPVTSSSVIRLVEVSLQNELDAQIARINKEAGKLLEYIEALSAANRLVEDGDYNAALESYIKIIATHGYSNWILRKFVFLNNRTTTAGNIASTFEAYFSATNGVRRNPITMALYDLMDDTIPYLAMRRSFISVFETKKISQTAEDIIKFLFYPHNAQETVISSTLQSFGLLSVVDALFIVFFYSFSSPLGDEFGIQNTVLAQVDPRIVEAWQKAFAFIDPERLITRSDEEPEHDDFRFYRRMPAWVEYANVAERKAVFDHYTSLRFQEIFRPSGKIGGICDAFFSHPFDFGDLADDPREARISQSSFVNDEAGVFTRSVAFLKLAADGKRFGNISSVAILQILNQTKEIATYLDPTALSQLFDGYSHNRVSYYVELILKYDSQPSNIGEHSVRRAVQDLIIQEFSGDMIGLAEWFRQHGDHLAQHFYGTCTETFLVQLYLLFHDAKAVIEAKAALMDWYGTAYQDKVAQERAQSLRLDLKLQEIRGNFNENRIYVDPVRYGQWVEDRLVDDLREACRISLVVPQTITTSEDIGDPLKVRQDLSLRLAAVLLKAFQEFCNNKFYGIDSYIGRRIRHGTLKGFMISEVKSLLDSEEYEVLRNSQGFSLAFQRWLDRYATSIDKLGLERLHVKSKSKPQGAIVPEITSVDKKAVAIKAIRDFSDLYRAETSVIAIAKLINEYCWLMVEKDLVQLQDVVEALREETGVINALEMRAEVTSDLHPLANQFCVEINGITLSKFSEARRWFSKPTTVIPSAPIALLFDAVISEVKEQNSEFKPFIIRAGNPDVVFVGSRYHYVYDVLYVVIANAARHGAPEGHLWFEVETEEREQLNLIRLKVTSQLKSPNETGAVTRNIDAAMAADIDNAMIEEGFSGIRKIRKLESEVDEIRNVAFSVFEGNVVFEATFLTTLS</sequence>
<accession>A0A3S0S149</accession>
<dbReference type="OrthoDB" id="7068248at2"/>
<protein>
    <submittedName>
        <fullName evidence="1">Uncharacterized protein</fullName>
    </submittedName>
</protein>
<name>A0A3S0S149_9HYPH</name>
<dbReference type="Proteomes" id="UP000278081">
    <property type="component" value="Unassembled WGS sequence"/>
</dbReference>
<proteinExistence type="predicted"/>
<dbReference type="AlphaFoldDB" id="A0A3S0S149"/>
<organism evidence="1 2">
    <name type="scientific">Rhizobium chutanense</name>
    <dbReference type="NCBI Taxonomy" id="2035448"/>
    <lineage>
        <taxon>Bacteria</taxon>
        <taxon>Pseudomonadati</taxon>
        <taxon>Pseudomonadota</taxon>
        <taxon>Alphaproteobacteria</taxon>
        <taxon>Hyphomicrobiales</taxon>
        <taxon>Rhizobiaceae</taxon>
        <taxon>Rhizobium/Agrobacterium group</taxon>
        <taxon>Rhizobium</taxon>
    </lineage>
</organism>
<evidence type="ECO:0000313" key="2">
    <source>
        <dbReference type="Proteomes" id="UP000278081"/>
    </source>
</evidence>
<dbReference type="RefSeq" id="WP_126911806.1">
    <property type="nucleotide sequence ID" value="NZ_ML133786.1"/>
</dbReference>
<comment type="caution">
    <text evidence="1">The sequence shown here is derived from an EMBL/GenBank/DDBJ whole genome shotgun (WGS) entry which is preliminary data.</text>
</comment>
<gene>
    <name evidence="1" type="ORF">EFR84_30045</name>
</gene>
<dbReference type="EMBL" id="RJTJ01000039">
    <property type="protein sequence ID" value="RUL97744.1"/>
    <property type="molecule type" value="Genomic_DNA"/>
</dbReference>
<evidence type="ECO:0000313" key="1">
    <source>
        <dbReference type="EMBL" id="RUL97744.1"/>
    </source>
</evidence>
<reference evidence="1 2" key="1">
    <citation type="submission" date="2018-11" db="EMBL/GenBank/DDBJ databases">
        <title>Rhizobium chutanense sp. nov., isolated from root nodules of Phaseolus vulgaris in China.</title>
        <authorList>
            <person name="Huo Y."/>
        </authorList>
    </citation>
    <scope>NUCLEOTIDE SEQUENCE [LARGE SCALE GENOMIC DNA]</scope>
    <source>
        <strain evidence="1 2">C16</strain>
    </source>
</reference>